<evidence type="ECO:0000259" key="5">
    <source>
        <dbReference type="PROSITE" id="PS51352"/>
    </source>
</evidence>
<keyword evidence="4" id="KW-0676">Redox-active center</keyword>
<keyword evidence="7" id="KW-1185">Reference proteome</keyword>
<proteinExistence type="predicted"/>
<evidence type="ECO:0000313" key="6">
    <source>
        <dbReference type="EMBL" id="QMW23775.1"/>
    </source>
</evidence>
<keyword evidence="3" id="KW-1015">Disulfide bond</keyword>
<dbReference type="InterPro" id="IPR017937">
    <property type="entry name" value="Thioredoxin_CS"/>
</dbReference>
<evidence type="ECO:0000256" key="3">
    <source>
        <dbReference type="ARBA" id="ARBA00023157"/>
    </source>
</evidence>
<dbReference type="Gene3D" id="1.25.40.10">
    <property type="entry name" value="Tetratricopeptide repeat domain"/>
    <property type="match status" value="2"/>
</dbReference>
<dbReference type="RefSeq" id="WP_182297598.1">
    <property type="nucleotide sequence ID" value="NZ_CP059851.1"/>
</dbReference>
<dbReference type="KEGG" id="sand:H3309_04645"/>
<evidence type="ECO:0000313" key="7">
    <source>
        <dbReference type="Proteomes" id="UP000515292"/>
    </source>
</evidence>
<protein>
    <submittedName>
        <fullName evidence="6">Tetratricopeptide repeat protein</fullName>
    </submittedName>
</protein>
<dbReference type="GO" id="GO:0015035">
    <property type="term" value="F:protein-disulfide reductase activity"/>
    <property type="evidence" value="ECO:0007669"/>
    <property type="project" value="TreeGrafter"/>
</dbReference>
<keyword evidence="1" id="KW-0813">Transport</keyword>
<evidence type="ECO:0000256" key="1">
    <source>
        <dbReference type="ARBA" id="ARBA00022448"/>
    </source>
</evidence>
<dbReference type="AlphaFoldDB" id="A0A7G5IK83"/>
<dbReference type="GO" id="GO:0005829">
    <property type="term" value="C:cytosol"/>
    <property type="evidence" value="ECO:0007669"/>
    <property type="project" value="TreeGrafter"/>
</dbReference>
<evidence type="ECO:0000256" key="2">
    <source>
        <dbReference type="ARBA" id="ARBA00022982"/>
    </source>
</evidence>
<dbReference type="Pfam" id="PF14561">
    <property type="entry name" value="TPR_20"/>
    <property type="match status" value="1"/>
</dbReference>
<dbReference type="Pfam" id="PF14559">
    <property type="entry name" value="TPR_19"/>
    <property type="match status" value="1"/>
</dbReference>
<gene>
    <name evidence="6" type="ORF">H3309_04645</name>
</gene>
<accession>A0A7G5IK83</accession>
<dbReference type="Pfam" id="PF00085">
    <property type="entry name" value="Thioredoxin"/>
    <property type="match status" value="1"/>
</dbReference>
<dbReference type="PROSITE" id="PS00194">
    <property type="entry name" value="THIOREDOXIN_1"/>
    <property type="match status" value="1"/>
</dbReference>
<dbReference type="Proteomes" id="UP000515292">
    <property type="component" value="Chromosome"/>
</dbReference>
<organism evidence="6 7">
    <name type="scientific">Sandaracinobacteroides saxicola</name>
    <dbReference type="NCBI Taxonomy" id="2759707"/>
    <lineage>
        <taxon>Bacteria</taxon>
        <taxon>Pseudomonadati</taxon>
        <taxon>Pseudomonadota</taxon>
        <taxon>Alphaproteobacteria</taxon>
        <taxon>Sphingomonadales</taxon>
        <taxon>Sphingosinicellaceae</taxon>
        <taxon>Sandaracinobacteroides</taxon>
    </lineage>
</organism>
<sequence length="298" mass="31147">MASLSISPAERASIEAFRRDVVEKSMTGIVLVRFTAEWCGPCKTLAPIIDRAIAAAGDPRLSQVVVDIDQNRLLAEQFRIQSVPTVYAFVRGQPVDGFAGARSEKDVIAFIQKLLSTLPPTDAQADLEAMVAAASEALAAGDAELAAEAFGALVQELPDRADIVAGYARALLALGHVDAARSTLATLPTDSKDAAVNQARAALALAETAVPDSETATLQAAVAADPANHQARLDLATALMAKGQNDAAADHLLASIAADRGWNEGAARAKLLQLFEAVGMGDPWTVATRRKLSAILFA</sequence>
<dbReference type="InterPro" id="IPR011990">
    <property type="entry name" value="TPR-like_helical_dom_sf"/>
</dbReference>
<dbReference type="EMBL" id="CP059851">
    <property type="protein sequence ID" value="QMW23775.1"/>
    <property type="molecule type" value="Genomic_DNA"/>
</dbReference>
<keyword evidence="2" id="KW-0249">Electron transport</keyword>
<dbReference type="InterPro" id="IPR013766">
    <property type="entry name" value="Thioredoxin_domain"/>
</dbReference>
<name>A0A7G5IK83_9SPHN</name>
<evidence type="ECO:0000256" key="4">
    <source>
        <dbReference type="ARBA" id="ARBA00023284"/>
    </source>
</evidence>
<dbReference type="PROSITE" id="PS51352">
    <property type="entry name" value="THIOREDOXIN_2"/>
    <property type="match status" value="1"/>
</dbReference>
<dbReference type="GO" id="GO:0006950">
    <property type="term" value="P:response to stress"/>
    <property type="evidence" value="ECO:0007669"/>
    <property type="project" value="UniProtKB-ARBA"/>
</dbReference>
<dbReference type="PANTHER" id="PTHR45663">
    <property type="entry name" value="GEO12009P1"/>
    <property type="match status" value="1"/>
</dbReference>
<dbReference type="Gene3D" id="3.40.30.10">
    <property type="entry name" value="Glutaredoxin"/>
    <property type="match status" value="1"/>
</dbReference>
<reference evidence="6 7" key="1">
    <citation type="submission" date="2020-07" db="EMBL/GenBank/DDBJ databases">
        <title>Complete genome sequence for Sandaracinobacter sp. M6.</title>
        <authorList>
            <person name="Tang Y."/>
            <person name="Liu Q."/>
            <person name="Guo Z."/>
            <person name="Lei P."/>
            <person name="Huang B."/>
        </authorList>
    </citation>
    <scope>NUCLEOTIDE SEQUENCE [LARGE SCALE GENOMIC DNA]</scope>
    <source>
        <strain evidence="6 7">M6</strain>
    </source>
</reference>
<dbReference type="InterPro" id="IPR036249">
    <property type="entry name" value="Thioredoxin-like_sf"/>
</dbReference>
<feature type="domain" description="Thioredoxin" evidence="5">
    <location>
        <begin position="3"/>
        <end position="116"/>
    </location>
</feature>
<dbReference type="GO" id="GO:0045454">
    <property type="term" value="P:cell redox homeostasis"/>
    <property type="evidence" value="ECO:0007669"/>
    <property type="project" value="TreeGrafter"/>
</dbReference>
<dbReference type="SUPFAM" id="SSF52833">
    <property type="entry name" value="Thioredoxin-like"/>
    <property type="match status" value="1"/>
</dbReference>
<dbReference type="PANTHER" id="PTHR45663:SF11">
    <property type="entry name" value="GEO12009P1"/>
    <property type="match status" value="1"/>
</dbReference>
<dbReference type="CDD" id="cd02947">
    <property type="entry name" value="TRX_family"/>
    <property type="match status" value="1"/>
</dbReference>
<dbReference type="SUPFAM" id="SSF48452">
    <property type="entry name" value="TPR-like"/>
    <property type="match status" value="1"/>
</dbReference>